<dbReference type="Proteomes" id="UP000095280">
    <property type="component" value="Unplaced"/>
</dbReference>
<dbReference type="WBParaSite" id="maker-uti_cns_0003965-snap-gene-0.8-mRNA-1">
    <property type="protein sequence ID" value="maker-uti_cns_0003965-snap-gene-0.8-mRNA-1"/>
    <property type="gene ID" value="maker-uti_cns_0003965-snap-gene-0.8"/>
</dbReference>
<protein>
    <recommendedName>
        <fullName evidence="4">Glycine cleavage system H protein</fullName>
    </recommendedName>
</protein>
<name>A0A1I8H0W8_9PLAT</name>
<evidence type="ECO:0000313" key="5">
    <source>
        <dbReference type="Proteomes" id="UP000095280"/>
    </source>
</evidence>
<comment type="similarity">
    <text evidence="1 4">Belongs to the GcvH family.</text>
</comment>
<dbReference type="GO" id="GO:0019464">
    <property type="term" value="P:glycine decarboxylation via glycine cleavage system"/>
    <property type="evidence" value="ECO:0007669"/>
    <property type="project" value="UniProtKB-UniRule"/>
</dbReference>
<dbReference type="PROSITE" id="PS50968">
    <property type="entry name" value="BIOTINYL_LIPOYL"/>
    <property type="match status" value="1"/>
</dbReference>
<dbReference type="InterPro" id="IPR000089">
    <property type="entry name" value="Biotin_lipoyl"/>
</dbReference>
<dbReference type="InterPro" id="IPR017453">
    <property type="entry name" value="GCV_H_sub"/>
</dbReference>
<keyword evidence="3 4" id="KW-0809">Transit peptide</keyword>
<dbReference type="HAMAP" id="MF_00272">
    <property type="entry name" value="GcvH"/>
    <property type="match status" value="1"/>
</dbReference>
<evidence type="ECO:0000313" key="6">
    <source>
        <dbReference type="WBParaSite" id="maker-uti_cns_0003965-snap-gene-0.8-mRNA-1"/>
    </source>
</evidence>
<dbReference type="GO" id="GO:0005960">
    <property type="term" value="C:glycine cleavage complex"/>
    <property type="evidence" value="ECO:0007669"/>
    <property type="project" value="UniProtKB-UniRule"/>
</dbReference>
<dbReference type="Gene3D" id="2.40.50.100">
    <property type="match status" value="1"/>
</dbReference>
<dbReference type="AlphaFoldDB" id="A0A1I8H0W8"/>
<dbReference type="GO" id="GO:0005739">
    <property type="term" value="C:mitochondrion"/>
    <property type="evidence" value="ECO:0007669"/>
    <property type="project" value="UniProtKB-SubCell"/>
</dbReference>
<organism evidence="5 6">
    <name type="scientific">Macrostomum lignano</name>
    <dbReference type="NCBI Taxonomy" id="282301"/>
    <lineage>
        <taxon>Eukaryota</taxon>
        <taxon>Metazoa</taxon>
        <taxon>Spiralia</taxon>
        <taxon>Lophotrochozoa</taxon>
        <taxon>Platyhelminthes</taxon>
        <taxon>Rhabditophora</taxon>
        <taxon>Macrostomorpha</taxon>
        <taxon>Macrostomida</taxon>
        <taxon>Macrostomidae</taxon>
        <taxon>Macrostomum</taxon>
    </lineage>
</organism>
<proteinExistence type="inferred from homology"/>
<comment type="subcellular location">
    <subcellularLocation>
        <location evidence="4">Mitochondrion</location>
    </subcellularLocation>
</comment>
<comment type="function">
    <text evidence="4">The H protein shuttles the methylamine group of glycine from the P protein to the T protein.</text>
</comment>
<dbReference type="Pfam" id="PF01597">
    <property type="entry name" value="GCV_H"/>
    <property type="match status" value="1"/>
</dbReference>
<dbReference type="InterPro" id="IPR033753">
    <property type="entry name" value="GCV_H/Fam206"/>
</dbReference>
<evidence type="ECO:0000256" key="1">
    <source>
        <dbReference type="ARBA" id="ARBA00009249"/>
    </source>
</evidence>
<keyword evidence="5" id="KW-1185">Reference proteome</keyword>
<dbReference type="PANTHER" id="PTHR11715:SF3">
    <property type="entry name" value="GLYCINE CLEAVAGE SYSTEM H PROTEIN-RELATED"/>
    <property type="match status" value="1"/>
</dbReference>
<sequence>MNSLLSIVTRGQASRLLSVGKSIKLSNIYHGNFRVCSFSQQANKNQDVYYSKKHEYVIMESDSLARVGISNYAQEKLGDVVYVQLPEVDRIIELNEDVAAVESVKAASEVYSPVSGTVTDVNKSLETDFALINKSPLEKGWIFKVSLSDKDELKLLMDQAAYDKYLKNEADEEDDHH</sequence>
<dbReference type="GO" id="GO:0009249">
    <property type="term" value="P:protein lipoylation"/>
    <property type="evidence" value="ECO:0007669"/>
    <property type="project" value="TreeGrafter"/>
</dbReference>
<comment type="cofactor">
    <cofactor evidence="4">
        <name>(R)-lipoate</name>
        <dbReference type="ChEBI" id="CHEBI:83088"/>
    </cofactor>
    <text evidence="4">Binds 1 lipoyl cofactor covalently.</text>
</comment>
<accession>A0A1I8H0W8</accession>
<evidence type="ECO:0000256" key="4">
    <source>
        <dbReference type="RuleBase" id="RU364055"/>
    </source>
</evidence>
<dbReference type="CDD" id="cd06848">
    <property type="entry name" value="GCS_H"/>
    <property type="match status" value="1"/>
</dbReference>
<dbReference type="NCBIfam" id="NF002270">
    <property type="entry name" value="PRK01202.1"/>
    <property type="match status" value="1"/>
</dbReference>
<dbReference type="NCBIfam" id="TIGR00527">
    <property type="entry name" value="gcvH"/>
    <property type="match status" value="1"/>
</dbReference>
<keyword evidence="4" id="KW-0496">Mitochondrion</keyword>
<reference evidence="6" key="1">
    <citation type="submission" date="2016-11" db="UniProtKB">
        <authorList>
            <consortium name="WormBaseParasite"/>
        </authorList>
    </citation>
    <scope>IDENTIFICATION</scope>
</reference>
<dbReference type="OrthoDB" id="10264154at2759"/>
<evidence type="ECO:0000256" key="3">
    <source>
        <dbReference type="ARBA" id="ARBA00022946"/>
    </source>
</evidence>
<keyword evidence="2 4" id="KW-0450">Lipoyl</keyword>
<evidence type="ECO:0000256" key="2">
    <source>
        <dbReference type="ARBA" id="ARBA00022823"/>
    </source>
</evidence>
<dbReference type="PROSITE" id="PS00189">
    <property type="entry name" value="LIPOYL"/>
    <property type="match status" value="1"/>
</dbReference>
<comment type="subunit">
    <text evidence="4">The glycine cleavage system is composed of four proteins: P, T, L and H.</text>
</comment>
<dbReference type="PANTHER" id="PTHR11715">
    <property type="entry name" value="GLYCINE CLEAVAGE SYSTEM H PROTEIN"/>
    <property type="match status" value="1"/>
</dbReference>
<dbReference type="SUPFAM" id="SSF51230">
    <property type="entry name" value="Single hybrid motif"/>
    <property type="match status" value="1"/>
</dbReference>
<dbReference type="STRING" id="282301.A0A1I8H0W8"/>
<dbReference type="InterPro" id="IPR002930">
    <property type="entry name" value="GCV_H"/>
</dbReference>
<dbReference type="InterPro" id="IPR011053">
    <property type="entry name" value="Single_hybrid_motif"/>
</dbReference>
<dbReference type="InterPro" id="IPR003016">
    <property type="entry name" value="2-oxoA_DH_lipoyl-BS"/>
</dbReference>